<name>A0A0B1ST35_OESDE</name>
<evidence type="ECO:0000256" key="1">
    <source>
        <dbReference type="SAM" id="SignalP"/>
    </source>
</evidence>
<accession>A0A0B1ST35</accession>
<keyword evidence="1" id="KW-0732">Signal</keyword>
<feature type="signal peptide" evidence="1">
    <location>
        <begin position="1"/>
        <end position="19"/>
    </location>
</feature>
<keyword evidence="3" id="KW-1185">Reference proteome</keyword>
<dbReference type="EMBL" id="KN559756">
    <property type="protein sequence ID" value="KHJ86647.1"/>
    <property type="molecule type" value="Genomic_DNA"/>
</dbReference>
<protein>
    <submittedName>
        <fullName evidence="2">Uncharacterized protein</fullName>
    </submittedName>
</protein>
<gene>
    <name evidence="2" type="ORF">OESDEN_13594</name>
</gene>
<evidence type="ECO:0000313" key="3">
    <source>
        <dbReference type="Proteomes" id="UP000053660"/>
    </source>
</evidence>
<organism evidence="2 3">
    <name type="scientific">Oesophagostomum dentatum</name>
    <name type="common">Nodular worm</name>
    <dbReference type="NCBI Taxonomy" id="61180"/>
    <lineage>
        <taxon>Eukaryota</taxon>
        <taxon>Metazoa</taxon>
        <taxon>Ecdysozoa</taxon>
        <taxon>Nematoda</taxon>
        <taxon>Chromadorea</taxon>
        <taxon>Rhabditida</taxon>
        <taxon>Rhabditina</taxon>
        <taxon>Rhabditomorpha</taxon>
        <taxon>Strongyloidea</taxon>
        <taxon>Strongylidae</taxon>
        <taxon>Oesophagostomum</taxon>
    </lineage>
</organism>
<sequence>MRQTVLLLCILSLIAFVFASPVAVGSDSSLPQRFKRQWGWGIPFGGGAFGNSWGYSQSSSFNLYNTGFNTGFWG</sequence>
<feature type="chain" id="PRO_5002082676" evidence="1">
    <location>
        <begin position="20"/>
        <end position="74"/>
    </location>
</feature>
<reference evidence="2 3" key="1">
    <citation type="submission" date="2014-03" db="EMBL/GenBank/DDBJ databases">
        <title>Draft genome of the hookworm Oesophagostomum dentatum.</title>
        <authorList>
            <person name="Mitreva M."/>
        </authorList>
    </citation>
    <scope>NUCLEOTIDE SEQUENCE [LARGE SCALE GENOMIC DNA]</scope>
    <source>
        <strain evidence="2 3">OD-Hann</strain>
    </source>
</reference>
<dbReference type="Proteomes" id="UP000053660">
    <property type="component" value="Unassembled WGS sequence"/>
</dbReference>
<evidence type="ECO:0000313" key="2">
    <source>
        <dbReference type="EMBL" id="KHJ86647.1"/>
    </source>
</evidence>
<proteinExistence type="predicted"/>
<dbReference type="AlphaFoldDB" id="A0A0B1ST35"/>